<dbReference type="RefSeq" id="WP_116221803.1">
    <property type="nucleotide sequence ID" value="NZ_CP038197.1"/>
</dbReference>
<dbReference type="InterPro" id="IPR003661">
    <property type="entry name" value="HisK_dim/P_dom"/>
</dbReference>
<comment type="subcellular location">
    <subcellularLocation>
        <location evidence="2">Cell membrane</location>
        <topology evidence="2">Multi-pass membrane protein</topology>
    </subcellularLocation>
</comment>
<name>A0A3D9XGF6_PARVE</name>
<keyword evidence="6" id="KW-0808">Transferase</keyword>
<dbReference type="Pfam" id="PF02518">
    <property type="entry name" value="HATPase_c"/>
    <property type="match status" value="1"/>
</dbReference>
<evidence type="ECO:0000313" key="17">
    <source>
        <dbReference type="EMBL" id="REF69524.1"/>
    </source>
</evidence>
<dbReference type="SMART" id="SM00387">
    <property type="entry name" value="HATPase_c"/>
    <property type="match status" value="1"/>
</dbReference>
<feature type="domain" description="Histidine kinase" evidence="15">
    <location>
        <begin position="440"/>
        <end position="653"/>
    </location>
</feature>
<sequence>MAEPARPLSRSVRHKLLAIALLPVLVILPVFLGATMHQWSLKLDRLLLVKVNSDLTVAQQYLGRILETTGERIEMLARSEEFARTADPAALLDSHRHRLGLDYLYLARPDGRVVASSPQGIRPAPPRDAASARNTLEVFDRNQLRALSPALAARAEMERPGNPAAGRAPVETRGMVAQSLVLARLPGSEAEAVLVGGILLNRNLSVIDSINALIYRPESLPEGSHGTTSLFLGDMRIATNVTVPGGVRALGTRASAAVRERVIGQGQVWLDRAQVLDDWYVSAYAPLADGAGRTIGMIYVGILERPFAEARRRTVGWVLVGFLCVALVTVPLFLRWARGIFRPLERIGATFERVRSGDLAARTGISRGDDEIAELALALDGVLAQLQDHDWQMRAWNDELNRRVDERTTALRRAAQQLETATYQLVQSEKLAALGEISAGIAHEVNNPLAVIQGNLDVLREVLGKAAAPAETELRLIDEQVQRISRIVAQLLDFARTDQTAEEHPLSDPGRAVADCVPLVAHMLARSSVSLRRDIRSDRPVRISRIALQQVLVNLIVNAVHAMPRGGEIRILVQDQDRDGAAGVMLQVSDQGEGIPPEVLKRLFEPFVTSRGRSGGTGLGLSICRRLVERQGGSIAASSDAGGSTFRIWLPAA</sequence>
<dbReference type="InterPro" id="IPR003660">
    <property type="entry name" value="HAMP_dom"/>
</dbReference>
<dbReference type="SMART" id="SM00304">
    <property type="entry name" value="HAMP"/>
    <property type="match status" value="1"/>
</dbReference>
<evidence type="ECO:0000313" key="18">
    <source>
        <dbReference type="Proteomes" id="UP000256941"/>
    </source>
</evidence>
<dbReference type="SUPFAM" id="SSF103190">
    <property type="entry name" value="Sensory domain-like"/>
    <property type="match status" value="1"/>
</dbReference>
<dbReference type="SMART" id="SM00388">
    <property type="entry name" value="HisKA"/>
    <property type="match status" value="1"/>
</dbReference>
<dbReference type="PRINTS" id="PR00344">
    <property type="entry name" value="BCTRLSENSOR"/>
</dbReference>
<dbReference type="Proteomes" id="UP000256941">
    <property type="component" value="Unassembled WGS sequence"/>
</dbReference>
<dbReference type="EMBL" id="QTUJ01000002">
    <property type="protein sequence ID" value="REF69524.1"/>
    <property type="molecule type" value="Genomic_DNA"/>
</dbReference>
<evidence type="ECO:0000256" key="12">
    <source>
        <dbReference type="ARBA" id="ARBA00023012"/>
    </source>
</evidence>
<dbReference type="GO" id="GO:0000155">
    <property type="term" value="F:phosphorelay sensor kinase activity"/>
    <property type="evidence" value="ECO:0007669"/>
    <property type="project" value="InterPro"/>
</dbReference>
<keyword evidence="5" id="KW-0597">Phosphoprotein</keyword>
<dbReference type="SUPFAM" id="SSF55874">
    <property type="entry name" value="ATPase domain of HSP90 chaperone/DNA topoisomerase II/histidine kinase"/>
    <property type="match status" value="1"/>
</dbReference>
<dbReference type="SUPFAM" id="SSF158472">
    <property type="entry name" value="HAMP domain-like"/>
    <property type="match status" value="1"/>
</dbReference>
<dbReference type="AlphaFoldDB" id="A0A3D9XGF6"/>
<evidence type="ECO:0000256" key="2">
    <source>
        <dbReference type="ARBA" id="ARBA00004651"/>
    </source>
</evidence>
<feature type="transmembrane region" description="Helical" evidence="14">
    <location>
        <begin position="315"/>
        <end position="334"/>
    </location>
</feature>
<dbReference type="PANTHER" id="PTHR43065:SF10">
    <property type="entry name" value="PEROXIDE STRESS-ACTIVATED HISTIDINE KINASE MAK3"/>
    <property type="match status" value="1"/>
</dbReference>
<dbReference type="InterPro" id="IPR003594">
    <property type="entry name" value="HATPase_dom"/>
</dbReference>
<evidence type="ECO:0000256" key="4">
    <source>
        <dbReference type="ARBA" id="ARBA00022475"/>
    </source>
</evidence>
<dbReference type="SUPFAM" id="SSF47384">
    <property type="entry name" value="Homodimeric domain of signal transducing histidine kinase"/>
    <property type="match status" value="1"/>
</dbReference>
<evidence type="ECO:0000259" key="16">
    <source>
        <dbReference type="PROSITE" id="PS50885"/>
    </source>
</evidence>
<dbReference type="Pfam" id="PF00672">
    <property type="entry name" value="HAMP"/>
    <property type="match status" value="1"/>
</dbReference>
<dbReference type="InterPro" id="IPR036890">
    <property type="entry name" value="HATPase_C_sf"/>
</dbReference>
<dbReference type="PANTHER" id="PTHR43065">
    <property type="entry name" value="SENSOR HISTIDINE KINASE"/>
    <property type="match status" value="1"/>
</dbReference>
<dbReference type="Gene3D" id="3.30.565.10">
    <property type="entry name" value="Histidine kinase-like ATPase, C-terminal domain"/>
    <property type="match status" value="1"/>
</dbReference>
<dbReference type="CDD" id="cd06225">
    <property type="entry name" value="HAMP"/>
    <property type="match status" value="1"/>
</dbReference>
<protein>
    <recommendedName>
        <fullName evidence="3">histidine kinase</fullName>
        <ecNumber evidence="3">2.7.13.3</ecNumber>
    </recommendedName>
</protein>
<dbReference type="EC" id="2.7.13.3" evidence="3"/>
<dbReference type="InterPro" id="IPR036097">
    <property type="entry name" value="HisK_dim/P_sf"/>
</dbReference>
<dbReference type="Pfam" id="PF17202">
    <property type="entry name" value="sCache_3_3"/>
    <property type="match status" value="1"/>
</dbReference>
<gene>
    <name evidence="17" type="ORF">BDD41_2233</name>
</gene>
<dbReference type="InterPro" id="IPR004358">
    <property type="entry name" value="Sig_transdc_His_kin-like_C"/>
</dbReference>
<dbReference type="PROSITE" id="PS50885">
    <property type="entry name" value="HAMP"/>
    <property type="match status" value="1"/>
</dbReference>
<dbReference type="InterPro" id="IPR033463">
    <property type="entry name" value="sCache_3"/>
</dbReference>
<keyword evidence="13 14" id="KW-0472">Membrane</keyword>
<evidence type="ECO:0000256" key="8">
    <source>
        <dbReference type="ARBA" id="ARBA00022741"/>
    </source>
</evidence>
<keyword evidence="8" id="KW-0547">Nucleotide-binding</keyword>
<comment type="catalytic activity">
    <reaction evidence="1">
        <text>ATP + protein L-histidine = ADP + protein N-phospho-L-histidine.</text>
        <dbReference type="EC" id="2.7.13.3"/>
    </reaction>
</comment>
<evidence type="ECO:0000256" key="9">
    <source>
        <dbReference type="ARBA" id="ARBA00022777"/>
    </source>
</evidence>
<organism evidence="17 18">
    <name type="scientific">Paracoccus versutus</name>
    <name type="common">Thiobacillus versutus</name>
    <dbReference type="NCBI Taxonomy" id="34007"/>
    <lineage>
        <taxon>Bacteria</taxon>
        <taxon>Pseudomonadati</taxon>
        <taxon>Pseudomonadota</taxon>
        <taxon>Alphaproteobacteria</taxon>
        <taxon>Rhodobacterales</taxon>
        <taxon>Paracoccaceae</taxon>
        <taxon>Paracoccus</taxon>
    </lineage>
</organism>
<reference evidence="17 18" key="1">
    <citation type="submission" date="2018-08" db="EMBL/GenBank/DDBJ databases">
        <title>Genomic Encyclopedia of Archaeal and Bacterial Type Strains, Phase II (KMG-II): from individual species to whole genera.</title>
        <authorList>
            <person name="Goeker M."/>
        </authorList>
    </citation>
    <scope>NUCLEOTIDE SEQUENCE [LARGE SCALE GENOMIC DNA]</scope>
    <source>
        <strain evidence="17 18">DSM 17099</strain>
    </source>
</reference>
<evidence type="ECO:0000256" key="10">
    <source>
        <dbReference type="ARBA" id="ARBA00022840"/>
    </source>
</evidence>
<evidence type="ECO:0000256" key="6">
    <source>
        <dbReference type="ARBA" id="ARBA00022679"/>
    </source>
</evidence>
<accession>A0A3D9XGF6</accession>
<keyword evidence="9" id="KW-0418">Kinase</keyword>
<dbReference type="InterPro" id="IPR029151">
    <property type="entry name" value="Sensor-like_sf"/>
</dbReference>
<keyword evidence="7 14" id="KW-0812">Transmembrane</keyword>
<evidence type="ECO:0000256" key="1">
    <source>
        <dbReference type="ARBA" id="ARBA00000085"/>
    </source>
</evidence>
<keyword evidence="4" id="KW-1003">Cell membrane</keyword>
<dbReference type="PROSITE" id="PS50109">
    <property type="entry name" value="HIS_KIN"/>
    <property type="match status" value="1"/>
</dbReference>
<evidence type="ECO:0000256" key="13">
    <source>
        <dbReference type="ARBA" id="ARBA00023136"/>
    </source>
</evidence>
<dbReference type="Gene3D" id="6.10.340.10">
    <property type="match status" value="1"/>
</dbReference>
<dbReference type="InterPro" id="IPR005467">
    <property type="entry name" value="His_kinase_dom"/>
</dbReference>
<keyword evidence="10" id="KW-0067">ATP-binding</keyword>
<evidence type="ECO:0000256" key="7">
    <source>
        <dbReference type="ARBA" id="ARBA00022692"/>
    </source>
</evidence>
<keyword evidence="11 14" id="KW-1133">Transmembrane helix</keyword>
<evidence type="ECO:0000259" key="15">
    <source>
        <dbReference type="PROSITE" id="PS50109"/>
    </source>
</evidence>
<evidence type="ECO:0000256" key="11">
    <source>
        <dbReference type="ARBA" id="ARBA00022989"/>
    </source>
</evidence>
<evidence type="ECO:0000256" key="3">
    <source>
        <dbReference type="ARBA" id="ARBA00012438"/>
    </source>
</evidence>
<keyword evidence="12" id="KW-0902">Two-component regulatory system</keyword>
<proteinExistence type="predicted"/>
<dbReference type="Pfam" id="PF00512">
    <property type="entry name" value="HisKA"/>
    <property type="match status" value="1"/>
</dbReference>
<evidence type="ECO:0000256" key="14">
    <source>
        <dbReference type="SAM" id="Phobius"/>
    </source>
</evidence>
<dbReference type="Gene3D" id="1.10.287.130">
    <property type="match status" value="1"/>
</dbReference>
<dbReference type="GO" id="GO:0005886">
    <property type="term" value="C:plasma membrane"/>
    <property type="evidence" value="ECO:0007669"/>
    <property type="project" value="UniProtKB-SubCell"/>
</dbReference>
<evidence type="ECO:0000256" key="5">
    <source>
        <dbReference type="ARBA" id="ARBA00022553"/>
    </source>
</evidence>
<dbReference type="CDD" id="cd00082">
    <property type="entry name" value="HisKA"/>
    <property type="match status" value="1"/>
</dbReference>
<dbReference type="GO" id="GO:0005524">
    <property type="term" value="F:ATP binding"/>
    <property type="evidence" value="ECO:0007669"/>
    <property type="project" value="UniProtKB-KW"/>
</dbReference>
<comment type="caution">
    <text evidence="17">The sequence shown here is derived from an EMBL/GenBank/DDBJ whole genome shotgun (WGS) entry which is preliminary data.</text>
</comment>
<feature type="domain" description="HAMP" evidence="16">
    <location>
        <begin position="338"/>
        <end position="391"/>
    </location>
</feature>